<organism evidence="3 4">
    <name type="scientific">Datura stramonium</name>
    <name type="common">Jimsonweed</name>
    <name type="synonym">Common thornapple</name>
    <dbReference type="NCBI Taxonomy" id="4076"/>
    <lineage>
        <taxon>Eukaryota</taxon>
        <taxon>Viridiplantae</taxon>
        <taxon>Streptophyta</taxon>
        <taxon>Embryophyta</taxon>
        <taxon>Tracheophyta</taxon>
        <taxon>Spermatophyta</taxon>
        <taxon>Magnoliopsida</taxon>
        <taxon>eudicotyledons</taxon>
        <taxon>Gunneridae</taxon>
        <taxon>Pentapetalae</taxon>
        <taxon>asterids</taxon>
        <taxon>lamiids</taxon>
        <taxon>Solanales</taxon>
        <taxon>Solanaceae</taxon>
        <taxon>Solanoideae</taxon>
        <taxon>Datureae</taxon>
        <taxon>Datura</taxon>
    </lineage>
</organism>
<evidence type="ECO:0000256" key="1">
    <source>
        <dbReference type="SAM" id="MobiDB-lite"/>
    </source>
</evidence>
<feature type="non-terminal residue" evidence="3">
    <location>
        <position position="1"/>
    </location>
</feature>
<name>A0ABS8VBC2_DATST</name>
<reference evidence="3 4" key="1">
    <citation type="journal article" date="2021" name="BMC Genomics">
        <title>Datura genome reveals duplications of psychoactive alkaloid biosynthetic genes and high mutation rate following tissue culture.</title>
        <authorList>
            <person name="Rajewski A."/>
            <person name="Carter-House D."/>
            <person name="Stajich J."/>
            <person name="Litt A."/>
        </authorList>
    </citation>
    <scope>NUCLEOTIDE SEQUENCE [LARGE SCALE GENOMIC DNA]</scope>
    <source>
        <strain evidence="3">AR-01</strain>
    </source>
</reference>
<feature type="signal peptide" evidence="2">
    <location>
        <begin position="1"/>
        <end position="27"/>
    </location>
</feature>
<feature type="region of interest" description="Disordered" evidence="1">
    <location>
        <begin position="89"/>
        <end position="116"/>
    </location>
</feature>
<dbReference type="EMBL" id="JACEIK010004187">
    <property type="protein sequence ID" value="MCD9644540.1"/>
    <property type="molecule type" value="Genomic_DNA"/>
</dbReference>
<protein>
    <submittedName>
        <fullName evidence="3">Uncharacterized protein</fullName>
    </submittedName>
</protein>
<dbReference type="Proteomes" id="UP000823775">
    <property type="component" value="Unassembled WGS sequence"/>
</dbReference>
<feature type="non-terminal residue" evidence="3">
    <location>
        <position position="116"/>
    </location>
</feature>
<gene>
    <name evidence="3" type="ORF">HAX54_032800</name>
</gene>
<evidence type="ECO:0000313" key="4">
    <source>
        <dbReference type="Proteomes" id="UP000823775"/>
    </source>
</evidence>
<evidence type="ECO:0000313" key="3">
    <source>
        <dbReference type="EMBL" id="MCD9644540.1"/>
    </source>
</evidence>
<evidence type="ECO:0000256" key="2">
    <source>
        <dbReference type="SAM" id="SignalP"/>
    </source>
</evidence>
<keyword evidence="4" id="KW-1185">Reference proteome</keyword>
<proteinExistence type="predicted"/>
<feature type="chain" id="PRO_5046661921" evidence="2">
    <location>
        <begin position="28"/>
        <end position="116"/>
    </location>
</feature>
<accession>A0ABS8VBC2</accession>
<comment type="caution">
    <text evidence="3">The sequence shown here is derived from an EMBL/GenBank/DDBJ whole genome shotgun (WGS) entry which is preliminary data.</text>
</comment>
<keyword evidence="2" id="KW-0732">Signal</keyword>
<sequence length="116" mass="12392">RCLEVFRVAFWWFLDCSVLVLFAGVNGGKEREGFQVIGEDFTWVGVRVNGGEGGARRVCAVGRREGRRGGKAAPEKEEGSAALCRCRATPGEEAVSGGVRSGEGDEGEEREGRGGE</sequence>